<feature type="transmembrane region" description="Helical" evidence="1">
    <location>
        <begin position="36"/>
        <end position="53"/>
    </location>
</feature>
<dbReference type="Proteomes" id="UP000095230">
    <property type="component" value="Unassembled WGS sequence"/>
</dbReference>
<proteinExistence type="predicted"/>
<keyword evidence="1" id="KW-1133">Transmembrane helix</keyword>
<dbReference type="AlphaFoldDB" id="A0A1E5IXC9"/>
<dbReference type="OrthoDB" id="6269773at2"/>
<keyword evidence="1" id="KW-0472">Membrane</keyword>
<name>A0A1E5IXC9_SHECO</name>
<evidence type="ECO:0000256" key="1">
    <source>
        <dbReference type="SAM" id="Phobius"/>
    </source>
</evidence>
<comment type="caution">
    <text evidence="2">The sequence shown here is derived from an EMBL/GenBank/DDBJ whole genome shotgun (WGS) entry which is preliminary data.</text>
</comment>
<sequence>MSVVKTMSIVGMGFFSLCLILTVAFAETDLEAAAGWGMFAAMYGIGYSITVYIKTKGIQKPTS</sequence>
<reference evidence="2 3" key="1">
    <citation type="submission" date="2016-07" db="EMBL/GenBank/DDBJ databases">
        <title>Whole-genome of two Shewanella species isolated from a digestive organ of sea cucumber Apostichopus japonicus Selenka 1867.</title>
        <authorList>
            <person name="Hong H.-H."/>
            <person name="Choi H."/>
            <person name="Cheon S."/>
            <person name="Oh J.-S."/>
            <person name="Lee H.-G."/>
            <person name="Park C."/>
        </authorList>
    </citation>
    <scope>NUCLEOTIDE SEQUENCE [LARGE SCALE GENOMIC DNA]</scope>
    <source>
        <strain evidence="2 3">CSB03KR</strain>
    </source>
</reference>
<dbReference type="RefSeq" id="WP_069670376.1">
    <property type="nucleotide sequence ID" value="NZ_MCBT01000011.1"/>
</dbReference>
<evidence type="ECO:0000313" key="2">
    <source>
        <dbReference type="EMBL" id="OEG75169.1"/>
    </source>
</evidence>
<gene>
    <name evidence="2" type="ORF">BEL05_02630</name>
</gene>
<evidence type="ECO:0000313" key="3">
    <source>
        <dbReference type="Proteomes" id="UP000095230"/>
    </source>
</evidence>
<protein>
    <submittedName>
        <fullName evidence="2">Uncharacterized protein</fullName>
    </submittedName>
</protein>
<keyword evidence="1" id="KW-0812">Transmembrane</keyword>
<accession>A0A1E5IXC9</accession>
<dbReference type="EMBL" id="MCBT01000011">
    <property type="protein sequence ID" value="OEG75169.1"/>
    <property type="molecule type" value="Genomic_DNA"/>
</dbReference>
<organism evidence="2 3">
    <name type="scientific">Shewanella colwelliana</name>
    <name type="common">Alteromonas colwelliana</name>
    <dbReference type="NCBI Taxonomy" id="23"/>
    <lineage>
        <taxon>Bacteria</taxon>
        <taxon>Pseudomonadati</taxon>
        <taxon>Pseudomonadota</taxon>
        <taxon>Gammaproteobacteria</taxon>
        <taxon>Alteromonadales</taxon>
        <taxon>Shewanellaceae</taxon>
        <taxon>Shewanella</taxon>
    </lineage>
</organism>